<evidence type="ECO:0000313" key="3">
    <source>
        <dbReference type="EMBL" id="MFC5007717.1"/>
    </source>
</evidence>
<gene>
    <name evidence="3" type="ORF">ACFPIJ_59160</name>
</gene>
<organism evidence="3 4">
    <name type="scientific">Dactylosporangium cerinum</name>
    <dbReference type="NCBI Taxonomy" id="1434730"/>
    <lineage>
        <taxon>Bacteria</taxon>
        <taxon>Bacillati</taxon>
        <taxon>Actinomycetota</taxon>
        <taxon>Actinomycetes</taxon>
        <taxon>Micromonosporales</taxon>
        <taxon>Micromonosporaceae</taxon>
        <taxon>Dactylosporangium</taxon>
    </lineage>
</organism>
<dbReference type="InterPro" id="IPR046924">
    <property type="entry name" value="CATASP"/>
</dbReference>
<reference evidence="4" key="1">
    <citation type="journal article" date="2019" name="Int. J. Syst. Evol. Microbiol.">
        <title>The Global Catalogue of Microorganisms (GCM) 10K type strain sequencing project: providing services to taxonomists for standard genome sequencing and annotation.</title>
        <authorList>
            <consortium name="The Broad Institute Genomics Platform"/>
            <consortium name="The Broad Institute Genome Sequencing Center for Infectious Disease"/>
            <person name="Wu L."/>
            <person name="Ma J."/>
        </authorList>
    </citation>
    <scope>NUCLEOTIDE SEQUENCE [LARGE SCALE GENOMIC DNA]</scope>
    <source>
        <strain evidence="4">CGMCC 4.7152</strain>
    </source>
</reference>
<comment type="caution">
    <text evidence="3">The sequence shown here is derived from an EMBL/GenBank/DDBJ whole genome shotgun (WGS) entry which is preliminary data.</text>
</comment>
<feature type="region of interest" description="Disordered" evidence="1">
    <location>
        <begin position="93"/>
        <end position="114"/>
    </location>
</feature>
<dbReference type="Pfam" id="PF20271">
    <property type="entry name" value="CATASP"/>
    <property type="match status" value="1"/>
</dbReference>
<evidence type="ECO:0000259" key="2">
    <source>
        <dbReference type="Pfam" id="PF20271"/>
    </source>
</evidence>
<protein>
    <submittedName>
        <fullName evidence="3">CATRA system-associated protein</fullName>
    </submittedName>
</protein>
<dbReference type="Proteomes" id="UP001595912">
    <property type="component" value="Unassembled WGS sequence"/>
</dbReference>
<name>A0ABV9WHF9_9ACTN</name>
<keyword evidence="4" id="KW-1185">Reference proteome</keyword>
<feature type="compositionally biased region" description="Basic and acidic residues" evidence="1">
    <location>
        <begin position="97"/>
        <end position="114"/>
    </location>
</feature>
<dbReference type="EMBL" id="JBHSIU010000130">
    <property type="protein sequence ID" value="MFC5007717.1"/>
    <property type="molecule type" value="Genomic_DNA"/>
</dbReference>
<evidence type="ECO:0000256" key="1">
    <source>
        <dbReference type="SAM" id="MobiDB-lite"/>
    </source>
</evidence>
<sequence length="114" mass="12665">MDLVDGWDDERVQDAVDALQDMVLWEMSPQRWEHVHDLMGLIGAAFAARDVGAFRAAVFDLEASGGVIRLGRIGSKVGTKIPPPVFERRNTLVHALTSEDRDPPEDGRDSSRPR</sequence>
<accession>A0ABV9WHF9</accession>
<dbReference type="RefSeq" id="WP_380128357.1">
    <property type="nucleotide sequence ID" value="NZ_JBHSIU010000130.1"/>
</dbReference>
<feature type="domain" description="CATRA-Associated Small Protein" evidence="2">
    <location>
        <begin position="14"/>
        <end position="98"/>
    </location>
</feature>
<evidence type="ECO:0000313" key="4">
    <source>
        <dbReference type="Proteomes" id="UP001595912"/>
    </source>
</evidence>
<proteinExistence type="predicted"/>